<keyword evidence="4" id="KW-1185">Reference proteome</keyword>
<sequence>MPHALLRVLASTSIAATALVAAPPAAFARVPASGSAAGVPVSGSAPETVPVSGSAAGGVPVSAGVHAAPRRGTVRPVPGVEEPPPAAVAVPSGPSPAIRPIGKGPVGPEPPEVTTPAGTGLADGIAAQAARRQERQGLGRQAPDPAALLPDTADAAPLTLLRPSAAVAKALEVLRLDGPQATRSHGGRTPPASRGSAAGRTPSGARASGLTYRLCVVGETGTVACSARRPVAVPVAADVTGDGLPDLAADLVPTASPANGDVGLGFAVRSLSGERVRALVWAEYDDKVTVGFDGLRKGGSLSVLDRGTFTVDLAGRTVRASVTRKDPGPSAATVAGLTGRTAVSLRQTPATGRLTVEATLAAPGPAKSAATPSAATPSGADPARLDVTASAPARLEALALTRNRFTQAVLDRMPTRAQVRLSGGRIRFTAPAPIGRAELHTHLYRDGRLTTVTSAELRDVPRSFTAGYALAGGRQTLTVESARPARTGSASILSYDRTAARTVLRAELSGLPARVRMENDPARHRVTQTASSPIGRFAAVLQRAGGALSSPGGGHVTMIKNGDAVGISALLSGLSGFDVTYGGAPHVRLKVGSSGRSFVGAASIDGTHLARMEVSNTPAEIDLTLDPAARKAVYRASGMIDRVRAAYANVRTGPTIDGTVRGVRHDVRTAWTLGGRSSVEVTTSGRLRDVRLYAARSYVTTLGTTGRGDDVRVDAQGVGERAELVADAAAGTLTWNSAAPVAKVSALARIRTGGRDLRAAADVTGVPARFDATWNAGSYRFRGLSGPVGSAALAVTNHDGATSPTGPHLAAHYDQASGDLDASVLVKGLSRVEFSPSGQGFAAGFRAARQELAVDADLVLGDLRFGVLGRVGPVPGDLTVAATPEGRLTYSGSRLGVTARAWLGRTAALARMRAAPAVRDGLSLVDGGCPAGARGCGQGPFCVPGRGCYGLQGYLDVTGLPNQVTIDPAGGTFAFSGFAPRRRALALYLASGVIAPVPVKARATLSRLPARVTRLSLGPFGAGRVAYRVEPAATLGALDVRAEAGGLRGHVALDPVPAAVDVRAEYGARTRVRVSNSAPVEHLTARVTLPGRGTGELRFADVPAVLVVDADASPAGLSVPAITYRGGSSTLDGRLDVEGGLVDASGRLGDVSLAVEDLAADTTIRLNPDQSFDLASKPGPTGRIAVRAGLRVGPVARQRVAVSKEVPYTGGFLTYQVGGDFALGAGAVREVSLTVRRVSWLRVRPGRIPFGLKAPAGAGFLAPGFEGAYDRLVLAAKGVDLRPDVSLRVRLSRKVGADVFTDSMRLTRVTSLAPRRYDQRMRRIGARQEIAAAGIGLACLTVDAKPGFVAGGRDGSITLRGSDGPQMVSLLDPGGQAPDYAVDLLTHFMSPFPGAGWEVAGAKAGSCAAPRRSGDR</sequence>
<evidence type="ECO:0000313" key="3">
    <source>
        <dbReference type="EMBL" id="MFB9199743.1"/>
    </source>
</evidence>
<feature type="chain" id="PRO_5047341138" evidence="2">
    <location>
        <begin position="29"/>
        <end position="1416"/>
    </location>
</feature>
<dbReference type="RefSeq" id="WP_189645433.1">
    <property type="nucleotide sequence ID" value="NZ_BMRC01000001.1"/>
</dbReference>
<evidence type="ECO:0000256" key="1">
    <source>
        <dbReference type="SAM" id="MobiDB-lite"/>
    </source>
</evidence>
<reference evidence="3 4" key="1">
    <citation type="submission" date="2024-09" db="EMBL/GenBank/DDBJ databases">
        <authorList>
            <person name="Sun Q."/>
            <person name="Mori K."/>
        </authorList>
    </citation>
    <scope>NUCLEOTIDE SEQUENCE [LARGE SCALE GENOMIC DNA]</scope>
    <source>
        <strain evidence="3 4">CCM 3426</strain>
    </source>
</reference>
<proteinExistence type="predicted"/>
<evidence type="ECO:0000256" key="2">
    <source>
        <dbReference type="SAM" id="SignalP"/>
    </source>
</evidence>
<keyword evidence="2" id="KW-0732">Signal</keyword>
<gene>
    <name evidence="3" type="ORF">ACFFV7_00955</name>
</gene>
<protein>
    <submittedName>
        <fullName evidence="3">Uncharacterized protein</fullName>
    </submittedName>
</protein>
<feature type="region of interest" description="Disordered" evidence="1">
    <location>
        <begin position="178"/>
        <end position="206"/>
    </location>
</feature>
<comment type="caution">
    <text evidence="3">The sequence shown here is derived from an EMBL/GenBank/DDBJ whole genome shotgun (WGS) entry which is preliminary data.</text>
</comment>
<evidence type="ECO:0000313" key="4">
    <source>
        <dbReference type="Proteomes" id="UP001589647"/>
    </source>
</evidence>
<feature type="signal peptide" evidence="2">
    <location>
        <begin position="1"/>
        <end position="28"/>
    </location>
</feature>
<feature type="compositionally biased region" description="Low complexity" evidence="1">
    <location>
        <begin position="138"/>
        <end position="150"/>
    </location>
</feature>
<accession>A0ABV5I6I2</accession>
<dbReference type="Proteomes" id="UP001589647">
    <property type="component" value="Unassembled WGS sequence"/>
</dbReference>
<name>A0ABV5I6I2_9ACTN</name>
<dbReference type="EMBL" id="JBHMEI010000001">
    <property type="protein sequence ID" value="MFB9199743.1"/>
    <property type="molecule type" value="Genomic_DNA"/>
</dbReference>
<organism evidence="3 4">
    <name type="scientific">Nonomuraea spiralis</name>
    <dbReference type="NCBI Taxonomy" id="46182"/>
    <lineage>
        <taxon>Bacteria</taxon>
        <taxon>Bacillati</taxon>
        <taxon>Actinomycetota</taxon>
        <taxon>Actinomycetes</taxon>
        <taxon>Streptosporangiales</taxon>
        <taxon>Streptosporangiaceae</taxon>
        <taxon>Nonomuraea</taxon>
    </lineage>
</organism>
<feature type="region of interest" description="Disordered" evidence="1">
    <location>
        <begin position="62"/>
        <end position="95"/>
    </location>
</feature>
<feature type="region of interest" description="Disordered" evidence="1">
    <location>
        <begin position="127"/>
        <end position="150"/>
    </location>
</feature>